<evidence type="ECO:0000313" key="22">
    <source>
        <dbReference type="Proteomes" id="UP000009022"/>
    </source>
</evidence>
<dbReference type="MEROPS" id="C01.070"/>
<evidence type="ECO:0000256" key="11">
    <source>
        <dbReference type="ARBA" id="ARBA00023157"/>
    </source>
</evidence>
<dbReference type="FunFam" id="3.90.70.10:FF:000259">
    <property type="entry name" value="Dipeptidyl peptidase 1"/>
    <property type="match status" value="1"/>
</dbReference>
<name>B3S1V6_TRIAD</name>
<dbReference type="HOGENOM" id="CLU_048219_0_0_1"/>
<evidence type="ECO:0000256" key="17">
    <source>
        <dbReference type="ARBA" id="ARBA00032961"/>
    </source>
</evidence>
<dbReference type="GO" id="GO:0005764">
    <property type="term" value="C:lysosome"/>
    <property type="evidence" value="ECO:0000318"/>
    <property type="project" value="GO_Central"/>
</dbReference>
<dbReference type="InParanoid" id="B3S1V6"/>
<dbReference type="Pfam" id="PF00112">
    <property type="entry name" value="Peptidase_C1"/>
    <property type="match status" value="1"/>
</dbReference>
<dbReference type="CTD" id="6755382"/>
<dbReference type="SUPFAM" id="SSF54001">
    <property type="entry name" value="Cysteine proteinases"/>
    <property type="match status" value="1"/>
</dbReference>
<dbReference type="GO" id="GO:0008239">
    <property type="term" value="F:dipeptidyl-peptidase activity"/>
    <property type="evidence" value="ECO:0007669"/>
    <property type="project" value="UniProtKB-EC"/>
</dbReference>
<dbReference type="FunCoup" id="B3S1V6">
    <property type="interactions" value="280"/>
</dbReference>
<reference evidence="21 22" key="1">
    <citation type="journal article" date="2008" name="Nature">
        <title>The Trichoplax genome and the nature of placozoans.</title>
        <authorList>
            <person name="Srivastava M."/>
            <person name="Begovic E."/>
            <person name="Chapman J."/>
            <person name="Putnam N.H."/>
            <person name="Hellsten U."/>
            <person name="Kawashima T."/>
            <person name="Kuo A."/>
            <person name="Mitros T."/>
            <person name="Salamov A."/>
            <person name="Carpenter M.L."/>
            <person name="Signorovitch A.Y."/>
            <person name="Moreno M.A."/>
            <person name="Kamm K."/>
            <person name="Grimwood J."/>
            <person name="Schmutz J."/>
            <person name="Shapiro H."/>
            <person name="Grigoriev I.V."/>
            <person name="Buss L.W."/>
            <person name="Schierwater B."/>
            <person name="Dellaporta S.L."/>
            <person name="Rokhsar D.S."/>
        </authorList>
    </citation>
    <scope>NUCLEOTIDE SEQUENCE [LARGE SCALE GENOMIC DNA]</scope>
    <source>
        <strain evidence="21 22">Grell-BS-1999</strain>
    </source>
</reference>
<dbReference type="InterPro" id="IPR000668">
    <property type="entry name" value="Peptidase_C1A_C"/>
</dbReference>
<evidence type="ECO:0000256" key="3">
    <source>
        <dbReference type="ARBA" id="ARBA00008455"/>
    </source>
</evidence>
<feature type="signal peptide" evidence="19">
    <location>
        <begin position="1"/>
        <end position="22"/>
    </location>
</feature>
<dbReference type="PANTHER" id="PTHR12411">
    <property type="entry name" value="CYSTEINE PROTEASE FAMILY C1-RELATED"/>
    <property type="match status" value="1"/>
</dbReference>
<dbReference type="OMA" id="MNSRIMI"/>
<dbReference type="PROSITE" id="PS00640">
    <property type="entry name" value="THIOL_PROTEASE_ASN"/>
    <property type="match status" value="1"/>
</dbReference>
<dbReference type="EMBL" id="DS985247">
    <property type="protein sequence ID" value="EDV23572.1"/>
    <property type="molecule type" value="Genomic_DNA"/>
</dbReference>
<dbReference type="PROSITE" id="PS00639">
    <property type="entry name" value="THIOL_PROTEASE_HIS"/>
    <property type="match status" value="1"/>
</dbReference>
<evidence type="ECO:0000256" key="8">
    <source>
        <dbReference type="ARBA" id="ARBA00022801"/>
    </source>
</evidence>
<evidence type="ECO:0000256" key="16">
    <source>
        <dbReference type="ARBA" id="ARBA00030778"/>
    </source>
</evidence>
<dbReference type="GO" id="GO:0051603">
    <property type="term" value="P:proteolysis involved in protein catabolic process"/>
    <property type="evidence" value="ECO:0000318"/>
    <property type="project" value="GO_Central"/>
</dbReference>
<dbReference type="InterPro" id="IPR025661">
    <property type="entry name" value="Pept_asp_AS"/>
</dbReference>
<evidence type="ECO:0000256" key="14">
    <source>
        <dbReference type="ARBA" id="ARBA00029762"/>
    </source>
</evidence>
<evidence type="ECO:0000256" key="5">
    <source>
        <dbReference type="ARBA" id="ARBA00012059"/>
    </source>
</evidence>
<dbReference type="InterPro" id="IPR013128">
    <property type="entry name" value="Peptidase_C1A"/>
</dbReference>
<comment type="function">
    <text evidence="18">Thiol protease. Has dipeptidylpeptidase activity. Active against a broad range of dipeptide substrates composed of both polar and hydrophobic amino acids. Proline cannot occupy the P1 position and arginine cannot occupy the P2 position of the substrate. Can act as both an exopeptidase and endopeptidase. Activates serine proteases such as elastase, cathepsin G and granzymes A and B.</text>
</comment>
<evidence type="ECO:0000256" key="1">
    <source>
        <dbReference type="ARBA" id="ARBA00000738"/>
    </source>
</evidence>
<evidence type="ECO:0000256" key="4">
    <source>
        <dbReference type="ARBA" id="ARBA00011610"/>
    </source>
</evidence>
<dbReference type="OrthoDB" id="3789175at2759"/>
<evidence type="ECO:0000256" key="10">
    <source>
        <dbReference type="ARBA" id="ARBA00023145"/>
    </source>
</evidence>
<organism evidence="21 22">
    <name type="scientific">Trichoplax adhaerens</name>
    <name type="common">Trichoplax reptans</name>
    <dbReference type="NCBI Taxonomy" id="10228"/>
    <lineage>
        <taxon>Eukaryota</taxon>
        <taxon>Metazoa</taxon>
        <taxon>Placozoa</taxon>
        <taxon>Uniplacotomia</taxon>
        <taxon>Trichoplacea</taxon>
        <taxon>Trichoplacidae</taxon>
        <taxon>Trichoplax</taxon>
    </lineage>
</organism>
<dbReference type="PROSITE" id="PS00139">
    <property type="entry name" value="THIOL_PROTEASE_CYS"/>
    <property type="match status" value="1"/>
</dbReference>
<dbReference type="Pfam" id="PF08773">
    <property type="entry name" value="CathepsinC_exc"/>
    <property type="match status" value="1"/>
</dbReference>
<dbReference type="PRINTS" id="PR00705">
    <property type="entry name" value="PAPAIN"/>
</dbReference>
<keyword evidence="12" id="KW-0325">Glycoprotein</keyword>
<comment type="similarity">
    <text evidence="3">Belongs to the peptidase C1 family.</text>
</comment>
<keyword evidence="19" id="KW-0732">Signal</keyword>
<evidence type="ECO:0000259" key="20">
    <source>
        <dbReference type="SMART" id="SM00645"/>
    </source>
</evidence>
<evidence type="ECO:0000256" key="18">
    <source>
        <dbReference type="ARBA" id="ARBA00045556"/>
    </source>
</evidence>
<comment type="cofactor">
    <cofactor evidence="2">
        <name>chloride</name>
        <dbReference type="ChEBI" id="CHEBI:17996"/>
    </cofactor>
</comment>
<keyword evidence="13" id="KW-0868">Chloride</keyword>
<keyword evidence="8" id="KW-0378">Hydrolase</keyword>
<evidence type="ECO:0000256" key="19">
    <source>
        <dbReference type="SAM" id="SignalP"/>
    </source>
</evidence>
<dbReference type="InterPro" id="IPR025660">
    <property type="entry name" value="Pept_his_AS"/>
</dbReference>
<keyword evidence="7" id="KW-0645">Protease</keyword>
<dbReference type="InterPro" id="IPR038765">
    <property type="entry name" value="Papain-like_cys_pep_sf"/>
</dbReference>
<sequence length="466" mass="53005">MNSRYFAGVVVVLFSFLALCKSDTPANCTYGDSVGTWVLHLGVDGMTKKVDCSKNFKITNNYTVHLLFPDKAVDAAGNVGFWTMVYNQGFEIVLAGRKYFAFSKYVKHGSKVTSMCDQTQLGWAHSTDNSNWQCYYATKMHPSGTEIRTHDLREQIVLQEFQKHRKYIPNKDYINQINSAQSLWTATEYPEYEDFTLAELNMRSGRPTVPKSFAGPRLRMKRDRLSRNSDEFIYFPKQFDWRNVSNVNYVSPVRNQGACGSCYAFSSMAMYEARLRVLSKNSVKRVMSPQDVVSCSEYAQGCAGGFPYLIAGKYGEDFGLVEESCFPYNGKDEPCKETKSKCRRHSTTNYYYVGGFYGACNEYLMMRELVKNGPISISFEVYGDFKHYKGGIYQHTGLGDSYNPWQITNHAVLLVGYGTDQKSGKDYWIVKNSWGTKWGENGFFRILRGVDECSIENEAVAVTPVD</sequence>
<dbReference type="GeneID" id="6755382"/>
<dbReference type="SUPFAM" id="SSF75001">
    <property type="entry name" value="Dipeptidyl peptidase I (cathepsin C), exclusion domain"/>
    <property type="match status" value="1"/>
</dbReference>
<dbReference type="STRING" id="10228.B3S1V6"/>
<accession>B3S1V6</accession>
<comment type="catalytic activity">
    <reaction evidence="1">
        <text>Release of an N-terminal dipeptide, Xaa-Yaa-|-Zaa-, except when Xaa is Arg or Lys, or Yaa or Zaa is Pro.</text>
        <dbReference type="EC" id="3.4.14.1"/>
    </reaction>
</comment>
<keyword evidence="22" id="KW-1185">Reference proteome</keyword>
<dbReference type="SMART" id="SM00645">
    <property type="entry name" value="Pept_C1"/>
    <property type="match status" value="1"/>
</dbReference>
<evidence type="ECO:0000256" key="15">
    <source>
        <dbReference type="ARBA" id="ARBA00029779"/>
    </source>
</evidence>
<evidence type="ECO:0000256" key="2">
    <source>
        <dbReference type="ARBA" id="ARBA00001923"/>
    </source>
</evidence>
<dbReference type="CDD" id="cd02621">
    <property type="entry name" value="Peptidase_C1A_CathepsinC"/>
    <property type="match status" value="1"/>
</dbReference>
<dbReference type="EC" id="3.4.14.1" evidence="5"/>
<evidence type="ECO:0000256" key="12">
    <source>
        <dbReference type="ARBA" id="ARBA00023180"/>
    </source>
</evidence>
<dbReference type="GO" id="GO:0004197">
    <property type="term" value="F:cysteine-type endopeptidase activity"/>
    <property type="evidence" value="ECO:0000318"/>
    <property type="project" value="GO_Central"/>
</dbReference>
<dbReference type="InterPro" id="IPR014882">
    <property type="entry name" value="CathepsinC_exc"/>
</dbReference>
<feature type="chain" id="PRO_5018659676" description="Dipeptidyl peptidase 1" evidence="19">
    <location>
        <begin position="23"/>
        <end position="466"/>
    </location>
</feature>
<keyword evidence="9" id="KW-0788">Thiol protease</keyword>
<gene>
    <name evidence="21" type="ORF">TRIADDRAFT_28083</name>
</gene>
<dbReference type="Gene3D" id="2.40.128.80">
    <property type="entry name" value="Cathepsin C, exclusion domain"/>
    <property type="match status" value="1"/>
</dbReference>
<dbReference type="GO" id="GO:0005615">
    <property type="term" value="C:extracellular space"/>
    <property type="evidence" value="ECO:0000318"/>
    <property type="project" value="GO_Central"/>
</dbReference>
<keyword evidence="11" id="KW-1015">Disulfide bond</keyword>
<evidence type="ECO:0000256" key="7">
    <source>
        <dbReference type="ARBA" id="ARBA00022670"/>
    </source>
</evidence>
<feature type="domain" description="Peptidase C1A papain C-terminal" evidence="20">
    <location>
        <begin position="235"/>
        <end position="463"/>
    </location>
</feature>
<dbReference type="FunFam" id="2.40.128.80:FF:000003">
    <property type="entry name" value="Cathepsin C"/>
    <property type="match status" value="1"/>
</dbReference>
<evidence type="ECO:0000256" key="6">
    <source>
        <dbReference type="ARBA" id="ARBA00014709"/>
    </source>
</evidence>
<proteinExistence type="inferred from homology"/>
<dbReference type="RefSeq" id="XP_002114482.1">
    <property type="nucleotide sequence ID" value="XM_002114446.1"/>
</dbReference>
<dbReference type="Gene3D" id="3.90.70.10">
    <property type="entry name" value="Cysteine proteinases"/>
    <property type="match status" value="1"/>
</dbReference>
<evidence type="ECO:0000256" key="13">
    <source>
        <dbReference type="ARBA" id="ARBA00023214"/>
    </source>
</evidence>
<dbReference type="InterPro" id="IPR036496">
    <property type="entry name" value="CathepsinC_exc_dom_sf"/>
</dbReference>
<dbReference type="Proteomes" id="UP000009022">
    <property type="component" value="Unassembled WGS sequence"/>
</dbReference>
<dbReference type="PhylomeDB" id="B3S1V6"/>
<protein>
    <recommendedName>
        <fullName evidence="6">Dipeptidyl peptidase 1</fullName>
        <ecNumber evidence="5">3.4.14.1</ecNumber>
    </recommendedName>
    <alternativeName>
        <fullName evidence="15">Cathepsin C</fullName>
    </alternativeName>
    <alternativeName>
        <fullName evidence="14">Cathepsin J</fullName>
    </alternativeName>
    <alternativeName>
        <fullName evidence="17">Dipeptidyl peptidase I</fullName>
    </alternativeName>
    <alternativeName>
        <fullName evidence="16">Dipeptidyl transferase</fullName>
    </alternativeName>
</protein>
<dbReference type="AlphaFoldDB" id="B3S1V6"/>
<evidence type="ECO:0000256" key="9">
    <source>
        <dbReference type="ARBA" id="ARBA00022807"/>
    </source>
</evidence>
<dbReference type="InterPro" id="IPR000169">
    <property type="entry name" value="Pept_cys_AS"/>
</dbReference>
<dbReference type="InterPro" id="IPR039412">
    <property type="entry name" value="CatC"/>
</dbReference>
<comment type="subunit">
    <text evidence="4">Tetramer of heterotrimers consisting of exclusion domain, heavy- and light chains.</text>
</comment>
<dbReference type="eggNOG" id="KOG1543">
    <property type="taxonomic scope" value="Eukaryota"/>
</dbReference>
<evidence type="ECO:0000313" key="21">
    <source>
        <dbReference type="EMBL" id="EDV23572.1"/>
    </source>
</evidence>
<dbReference type="KEGG" id="tad:TRIADDRAFT_28083"/>
<keyword evidence="10" id="KW-0865">Zymogen</keyword>